<reference evidence="2 3" key="1">
    <citation type="submission" date="2019-06" db="EMBL/GenBank/DDBJ databases">
        <title>Draft genome sequence of Miniimonas arenae KCTC 19750T isolated from sea sand.</title>
        <authorList>
            <person name="Park S.-J."/>
        </authorList>
    </citation>
    <scope>NUCLEOTIDE SEQUENCE [LARGE SCALE GENOMIC DNA]</scope>
    <source>
        <strain evidence="2 3">KCTC 19750</strain>
    </source>
</reference>
<name>A0A5C5B893_9MICO</name>
<dbReference type="Pfam" id="PF00903">
    <property type="entry name" value="Glyoxalase"/>
    <property type="match status" value="1"/>
</dbReference>
<comment type="caution">
    <text evidence="2">The sequence shown here is derived from an EMBL/GenBank/DDBJ whole genome shotgun (WGS) entry which is preliminary data.</text>
</comment>
<sequence length="134" mass="14294">MTGLTPYLSLPGTARGALEHYRDVFGGELVLHTYEDFGRTDGPPDAIAHGMLQGPVELFASDAAVASVGEPAEVPSGVLFALLGTADPTTMRAWFAALAEGGTVTDPLQRRAWGDHDGQVTDRFGIRWLVGFHE</sequence>
<dbReference type="EMBL" id="VENP01000058">
    <property type="protein sequence ID" value="TNU73203.1"/>
    <property type="molecule type" value="Genomic_DNA"/>
</dbReference>
<dbReference type="RefSeq" id="WP_139987469.1">
    <property type="nucleotide sequence ID" value="NZ_VENP01000058.1"/>
</dbReference>
<keyword evidence="3" id="KW-1185">Reference proteome</keyword>
<evidence type="ECO:0000313" key="2">
    <source>
        <dbReference type="EMBL" id="TNU73203.1"/>
    </source>
</evidence>
<organism evidence="2 3">
    <name type="scientific">Miniimonas arenae</name>
    <dbReference type="NCBI Taxonomy" id="676201"/>
    <lineage>
        <taxon>Bacteria</taxon>
        <taxon>Bacillati</taxon>
        <taxon>Actinomycetota</taxon>
        <taxon>Actinomycetes</taxon>
        <taxon>Micrococcales</taxon>
        <taxon>Beutenbergiaceae</taxon>
        <taxon>Miniimonas</taxon>
    </lineage>
</organism>
<dbReference type="PANTHER" id="PTHR33990">
    <property type="entry name" value="PROTEIN YJDN-RELATED"/>
    <property type="match status" value="1"/>
</dbReference>
<evidence type="ECO:0000259" key="1">
    <source>
        <dbReference type="Pfam" id="PF00903"/>
    </source>
</evidence>
<proteinExistence type="predicted"/>
<accession>A0A5C5B893</accession>
<dbReference type="Gene3D" id="3.10.180.10">
    <property type="entry name" value="2,3-Dihydroxybiphenyl 1,2-Dioxygenase, domain 1"/>
    <property type="match status" value="1"/>
</dbReference>
<feature type="domain" description="Glyoxalase/fosfomycin resistance/dioxygenase" evidence="1">
    <location>
        <begin position="17"/>
        <end position="128"/>
    </location>
</feature>
<dbReference type="SUPFAM" id="SSF54593">
    <property type="entry name" value="Glyoxalase/Bleomycin resistance protein/Dihydroxybiphenyl dioxygenase"/>
    <property type="match status" value="1"/>
</dbReference>
<protein>
    <submittedName>
        <fullName evidence="2">VOC family protein</fullName>
    </submittedName>
</protein>
<dbReference type="Proteomes" id="UP000313849">
    <property type="component" value="Unassembled WGS sequence"/>
</dbReference>
<dbReference type="InterPro" id="IPR029068">
    <property type="entry name" value="Glyas_Bleomycin-R_OHBP_Dase"/>
</dbReference>
<dbReference type="PANTHER" id="PTHR33990:SF1">
    <property type="entry name" value="PROTEIN YJDN"/>
    <property type="match status" value="1"/>
</dbReference>
<gene>
    <name evidence="2" type="ORF">FH969_12655</name>
</gene>
<evidence type="ECO:0000313" key="3">
    <source>
        <dbReference type="Proteomes" id="UP000313849"/>
    </source>
</evidence>
<dbReference type="InterPro" id="IPR004360">
    <property type="entry name" value="Glyas_Fos-R_dOase_dom"/>
</dbReference>
<dbReference type="AlphaFoldDB" id="A0A5C5B893"/>
<dbReference type="OrthoDB" id="9795306at2"/>